<accession>A0A914CJY6</accession>
<evidence type="ECO:0000313" key="2">
    <source>
        <dbReference type="WBParaSite" id="ACRNAN_scaffold11419.g8038.t1"/>
    </source>
</evidence>
<sequence length="90" mass="10089">MTVPKQNSKKEINILIQSVLICVAFELEHLAFNIGAWFGYPSGDIEFNALDYSIWSILKAKACAKAHKTVESLKRALIKGPVYFWGVDAM</sequence>
<organism evidence="1 2">
    <name type="scientific">Acrobeloides nanus</name>
    <dbReference type="NCBI Taxonomy" id="290746"/>
    <lineage>
        <taxon>Eukaryota</taxon>
        <taxon>Metazoa</taxon>
        <taxon>Ecdysozoa</taxon>
        <taxon>Nematoda</taxon>
        <taxon>Chromadorea</taxon>
        <taxon>Rhabditida</taxon>
        <taxon>Tylenchina</taxon>
        <taxon>Cephalobomorpha</taxon>
        <taxon>Cephaloboidea</taxon>
        <taxon>Cephalobidae</taxon>
        <taxon>Acrobeloides</taxon>
    </lineage>
</organism>
<keyword evidence="1" id="KW-1185">Reference proteome</keyword>
<dbReference type="Proteomes" id="UP000887540">
    <property type="component" value="Unplaced"/>
</dbReference>
<dbReference type="WBParaSite" id="ACRNAN_scaffold11419.g8038.t1">
    <property type="protein sequence ID" value="ACRNAN_scaffold11419.g8038.t1"/>
    <property type="gene ID" value="ACRNAN_scaffold11419.g8038"/>
</dbReference>
<proteinExistence type="predicted"/>
<protein>
    <submittedName>
        <fullName evidence="2">Uncharacterized protein</fullName>
    </submittedName>
</protein>
<evidence type="ECO:0000313" key="1">
    <source>
        <dbReference type="Proteomes" id="UP000887540"/>
    </source>
</evidence>
<name>A0A914CJY6_9BILA</name>
<reference evidence="2" key="1">
    <citation type="submission" date="2022-11" db="UniProtKB">
        <authorList>
            <consortium name="WormBaseParasite"/>
        </authorList>
    </citation>
    <scope>IDENTIFICATION</scope>
</reference>
<dbReference type="AlphaFoldDB" id="A0A914CJY6"/>